<evidence type="ECO:0000313" key="3">
    <source>
        <dbReference type="Proteomes" id="UP000886523"/>
    </source>
</evidence>
<comment type="caution">
    <text evidence="2">The sequence shown here is derived from an EMBL/GenBank/DDBJ whole genome shotgun (WGS) entry which is preliminary data.</text>
</comment>
<reference evidence="2" key="1">
    <citation type="journal article" date="2020" name="Nat. Commun.">
        <title>Large-scale genome sequencing of mycorrhizal fungi provides insights into the early evolution of symbiotic traits.</title>
        <authorList>
            <person name="Miyauchi S."/>
            <person name="Kiss E."/>
            <person name="Kuo A."/>
            <person name="Drula E."/>
            <person name="Kohler A."/>
            <person name="Sanchez-Garcia M."/>
            <person name="Morin E."/>
            <person name="Andreopoulos B."/>
            <person name="Barry K.W."/>
            <person name="Bonito G."/>
            <person name="Buee M."/>
            <person name="Carver A."/>
            <person name="Chen C."/>
            <person name="Cichocki N."/>
            <person name="Clum A."/>
            <person name="Culley D."/>
            <person name="Crous P.W."/>
            <person name="Fauchery L."/>
            <person name="Girlanda M."/>
            <person name="Hayes R.D."/>
            <person name="Keri Z."/>
            <person name="LaButti K."/>
            <person name="Lipzen A."/>
            <person name="Lombard V."/>
            <person name="Magnuson J."/>
            <person name="Maillard F."/>
            <person name="Murat C."/>
            <person name="Nolan M."/>
            <person name="Ohm R.A."/>
            <person name="Pangilinan J."/>
            <person name="Pereira M.F."/>
            <person name="Perotto S."/>
            <person name="Peter M."/>
            <person name="Pfister S."/>
            <person name="Riley R."/>
            <person name="Sitrit Y."/>
            <person name="Stielow J.B."/>
            <person name="Szollosi G."/>
            <person name="Zifcakova L."/>
            <person name="Stursova M."/>
            <person name="Spatafora J.W."/>
            <person name="Tedersoo L."/>
            <person name="Vaario L.M."/>
            <person name="Yamada A."/>
            <person name="Yan M."/>
            <person name="Wang P."/>
            <person name="Xu J."/>
            <person name="Bruns T."/>
            <person name="Baldrian P."/>
            <person name="Vilgalys R."/>
            <person name="Dunand C."/>
            <person name="Henrissat B."/>
            <person name="Grigoriev I.V."/>
            <person name="Hibbett D."/>
            <person name="Nagy L.G."/>
            <person name="Martin F.M."/>
        </authorList>
    </citation>
    <scope>NUCLEOTIDE SEQUENCE</scope>
    <source>
        <strain evidence="2">UP504</strain>
    </source>
</reference>
<evidence type="ECO:0000256" key="1">
    <source>
        <dbReference type="SAM" id="MobiDB-lite"/>
    </source>
</evidence>
<feature type="compositionally biased region" description="Basic and acidic residues" evidence="1">
    <location>
        <begin position="134"/>
        <end position="150"/>
    </location>
</feature>
<evidence type="ECO:0000313" key="2">
    <source>
        <dbReference type="EMBL" id="KAF9505120.1"/>
    </source>
</evidence>
<gene>
    <name evidence="2" type="ORF">BS47DRAFT_1368307</name>
</gene>
<dbReference type="Proteomes" id="UP000886523">
    <property type="component" value="Unassembled WGS sequence"/>
</dbReference>
<accession>A0A9P6DNZ0</accession>
<feature type="region of interest" description="Disordered" evidence="1">
    <location>
        <begin position="334"/>
        <end position="353"/>
    </location>
</feature>
<organism evidence="2 3">
    <name type="scientific">Hydnum rufescens UP504</name>
    <dbReference type="NCBI Taxonomy" id="1448309"/>
    <lineage>
        <taxon>Eukaryota</taxon>
        <taxon>Fungi</taxon>
        <taxon>Dikarya</taxon>
        <taxon>Basidiomycota</taxon>
        <taxon>Agaricomycotina</taxon>
        <taxon>Agaricomycetes</taxon>
        <taxon>Cantharellales</taxon>
        <taxon>Hydnaceae</taxon>
        <taxon>Hydnum</taxon>
    </lineage>
</organism>
<dbReference type="OrthoDB" id="3182376at2759"/>
<protein>
    <submittedName>
        <fullName evidence="2">Uncharacterized protein</fullName>
    </submittedName>
</protein>
<proteinExistence type="predicted"/>
<keyword evidence="3" id="KW-1185">Reference proteome</keyword>
<sequence>MPCKKIANTFQLPGPLAPALASTPSAPAGKKPRKEIPWAKNPSWTQRVIEYLSTNTSFHIELFLEKANQENQQKAVGGVSKVAAYEKICDWQKRYKSEVMKLSETGHGLHADEMTEDSNIKNLYVTNSEAGKDHSARAESLFHGDSERPHTPSMDNEEIPEMLEVEANQEDNGLNSLAEEFAGLDSPLVLPIQSPTSKPAPFAAVKDFCGHEVKVLPKSHNKKDPASFLATAHTEEMNLAQHCVQAGHQEQMVLLQGQVTKRKYHAEAEAETWHYAENHEAHQHELEMEKLKLWKMELELSLQNARPQADVFGGPSSLGPLIFSPVFHAGSDQSFSNSAQSSPGIGGPSTLGAPLEGMPDGSVDSPLRLSLWEGAGLGGSADLGSDSFYSMMVESPAWSFMSNFIIRTQREKVFIFYEALNISFPICSIQKCKILKPALSPPY</sequence>
<name>A0A9P6DNZ0_9AGAM</name>
<dbReference type="AlphaFoldDB" id="A0A9P6DNZ0"/>
<feature type="region of interest" description="Disordered" evidence="1">
    <location>
        <begin position="134"/>
        <end position="154"/>
    </location>
</feature>
<dbReference type="EMBL" id="MU129173">
    <property type="protein sequence ID" value="KAF9505120.1"/>
    <property type="molecule type" value="Genomic_DNA"/>
</dbReference>